<dbReference type="SUPFAM" id="SSF52540">
    <property type="entry name" value="P-loop containing nucleoside triphosphate hydrolases"/>
    <property type="match status" value="1"/>
</dbReference>
<keyword evidence="11" id="KW-0067">ATP-binding</keyword>
<dbReference type="InterPro" id="IPR041118">
    <property type="entry name" value="Rx_N"/>
</dbReference>
<evidence type="ECO:0000256" key="3">
    <source>
        <dbReference type="ARBA" id="ARBA00004496"/>
    </source>
</evidence>
<dbReference type="FunFam" id="1.10.10.10:FF:000322">
    <property type="entry name" value="Probable disease resistance protein At1g63360"/>
    <property type="match status" value="1"/>
</dbReference>
<comment type="similarity">
    <text evidence="4">Belongs to the disease resistance NB-LRR family.</text>
</comment>
<dbReference type="Pfam" id="PF00931">
    <property type="entry name" value="NB-ARC"/>
    <property type="match status" value="1"/>
</dbReference>
<dbReference type="InterPro" id="IPR044974">
    <property type="entry name" value="Disease_R_plants"/>
</dbReference>
<dbReference type="InterPro" id="IPR027417">
    <property type="entry name" value="P-loop_NTPase"/>
</dbReference>
<keyword evidence="6" id="KW-0433">Leucine-rich repeat</keyword>
<name>A0AAF0TRI6_SOLVR</name>
<comment type="function">
    <text evidence="1">Confers resistance to late blight (Phytophthora infestans) races carrying the avirulence gene Avr1. Resistance proteins guard the plant against pathogens that contain an appropriate avirulence protein via an indirect interaction with this avirulence protein. That triggers a defense system including the hypersensitive response, which restricts the pathogen growth.</text>
</comment>
<sequence>MADAFVSLAVQKLGDFLIQQVSLRTNLRDEIRWLRTELLIIQSFLKDAEQKKSGDHRIQQWVFEINSIANDAVAILETYSFEAGKRASRLKACACICRKEKKFYNVAEEIQSLKQRIMDISRKRETYGITNINSNAGEGSSNQVTTLRRTTSYIDDDDIFVGFQDVVQTLLAQLLKAEPRRSVISIHGMGGLGKTTLARNLYNSPNIVSSFPTRAWICVSQEYNTMDLLKAIIKSIQGCTKETLDLLEKMAETDLENHLRDLLKGRKYLVVVDDVWKREAWKGLKRAFPDSKNGSRVIITTRQGDVAERADDRGFVHKLRFLSQEESWDLFCRKLVDVRAMVPAMESLAKDMVEKCRGLPLAIVVLSGLLSHRWGLDKWQNVKDCLWKDIEEDSIEISYILSLSFNDLSAALKKCFLYFGVFPEDHVIYADNIMRLWMAEGFIIPRGEERMEDVAEGFLNELIRRSLVQVVDAVWEKVTHCRVHDLLRDLAIQKALEVSFFDIYDPRKNLKSTSCIRHAIHSEGERYLSSLDLSNSKLRSIMYFDPHFCIVFQHIDVFRHIYVLHLDINYGEVIPDAIGSLYDLKLLSLRRVSEIPSSIRNLKNLQTLVVVNMDRWFCQLPPETADLINLRHLVVPYSIPLAGISKLTSLQVLRVNCDQWKDVDPVDLVNLRELEMGNIENSYSLNNISSLKNLNTLRLLCEDDELFPSLEFVNSCEKLQKLSLRGRLEKLPVFPDSITMIVIWQSRLTKDPMPILGMLPNLRNLHLSRAYEGEEIMCSDNSFSQLEFLRLYAEGDSRENETREAFQTYTKSYKIIGKEMKTFELMKMGCPSINQVSVTLLIL</sequence>
<dbReference type="AlphaFoldDB" id="A0AAF0TRI6"/>
<keyword evidence="13" id="KW-0472">Membrane</keyword>
<feature type="domain" description="Disease resistance R13L4/SHOC-2-like LRR" evidence="17">
    <location>
        <begin position="537"/>
        <end position="792"/>
    </location>
</feature>
<evidence type="ECO:0000256" key="9">
    <source>
        <dbReference type="ARBA" id="ARBA00022741"/>
    </source>
</evidence>
<accession>A0AAF0TRI6</accession>
<evidence type="ECO:0000256" key="5">
    <source>
        <dbReference type="ARBA" id="ARBA00022490"/>
    </source>
</evidence>
<dbReference type="GO" id="GO:0009626">
    <property type="term" value="P:plant-type hypersensitive response"/>
    <property type="evidence" value="ECO:0007669"/>
    <property type="project" value="UniProtKB-KW"/>
</dbReference>
<keyword evidence="5" id="KW-0963">Cytoplasm</keyword>
<dbReference type="Gene3D" id="3.40.50.300">
    <property type="entry name" value="P-loop containing nucleotide triphosphate hydrolases"/>
    <property type="match status" value="1"/>
</dbReference>
<dbReference type="FunFam" id="1.10.8.430:FF:000003">
    <property type="entry name" value="Probable disease resistance protein At5g66910"/>
    <property type="match status" value="1"/>
</dbReference>
<evidence type="ECO:0000256" key="1">
    <source>
        <dbReference type="ARBA" id="ARBA00002074"/>
    </source>
</evidence>
<dbReference type="SUPFAM" id="SSF52058">
    <property type="entry name" value="L domain-like"/>
    <property type="match status" value="1"/>
</dbReference>
<keyword evidence="10" id="KW-0611">Plant defense</keyword>
<evidence type="ECO:0000313" key="19">
    <source>
        <dbReference type="Proteomes" id="UP001234989"/>
    </source>
</evidence>
<evidence type="ECO:0000256" key="4">
    <source>
        <dbReference type="ARBA" id="ARBA00008894"/>
    </source>
</evidence>
<evidence type="ECO:0000259" key="15">
    <source>
        <dbReference type="Pfam" id="PF18052"/>
    </source>
</evidence>
<keyword evidence="7" id="KW-0381">Hypersensitive response</keyword>
<dbReference type="PANTHER" id="PTHR23155">
    <property type="entry name" value="DISEASE RESISTANCE PROTEIN RP"/>
    <property type="match status" value="1"/>
</dbReference>
<keyword evidence="9" id="KW-0547">Nucleotide-binding</keyword>
<dbReference type="InterPro" id="IPR058922">
    <property type="entry name" value="WHD_DRP"/>
</dbReference>
<evidence type="ECO:0000256" key="12">
    <source>
        <dbReference type="ARBA" id="ARBA00023054"/>
    </source>
</evidence>
<dbReference type="InterPro" id="IPR002182">
    <property type="entry name" value="NB-ARC"/>
</dbReference>
<dbReference type="GO" id="GO:0051607">
    <property type="term" value="P:defense response to virus"/>
    <property type="evidence" value="ECO:0007669"/>
    <property type="project" value="UniProtKB-ARBA"/>
</dbReference>
<dbReference type="Gene3D" id="1.10.10.10">
    <property type="entry name" value="Winged helix-like DNA-binding domain superfamily/Winged helix DNA-binding domain"/>
    <property type="match status" value="1"/>
</dbReference>
<keyword evidence="8" id="KW-0677">Repeat</keyword>
<dbReference type="GO" id="GO:0005737">
    <property type="term" value="C:cytoplasm"/>
    <property type="evidence" value="ECO:0007669"/>
    <property type="project" value="UniProtKB-SubCell"/>
</dbReference>
<dbReference type="GO" id="GO:0005524">
    <property type="term" value="F:ATP binding"/>
    <property type="evidence" value="ECO:0007669"/>
    <property type="project" value="UniProtKB-KW"/>
</dbReference>
<keyword evidence="12" id="KW-0175">Coiled coil</keyword>
<dbReference type="InterPro" id="IPR036388">
    <property type="entry name" value="WH-like_DNA-bd_sf"/>
</dbReference>
<evidence type="ECO:0000256" key="8">
    <source>
        <dbReference type="ARBA" id="ARBA00022737"/>
    </source>
</evidence>
<proteinExistence type="inferred from homology"/>
<reference evidence="18" key="1">
    <citation type="submission" date="2023-08" db="EMBL/GenBank/DDBJ databases">
        <title>A de novo genome assembly of Solanum verrucosum Schlechtendal, a Mexican diploid species geographically isolated from the other diploid A-genome species in potato relatives.</title>
        <authorList>
            <person name="Hosaka K."/>
        </authorList>
    </citation>
    <scope>NUCLEOTIDE SEQUENCE</scope>
    <source>
        <tissue evidence="18">Young leaves</tissue>
    </source>
</reference>
<dbReference type="PANTHER" id="PTHR23155:SF1152">
    <property type="entry name" value="AAA+ ATPASE DOMAIN-CONTAINING PROTEIN"/>
    <property type="match status" value="1"/>
</dbReference>
<comment type="subcellular location">
    <subcellularLocation>
        <location evidence="3">Cytoplasm</location>
    </subcellularLocation>
    <subcellularLocation>
        <location evidence="2">Membrane</location>
        <topology evidence="2">Peripheral membrane protein</topology>
    </subcellularLocation>
</comment>
<dbReference type="InterPro" id="IPR055414">
    <property type="entry name" value="LRR_R13L4/SHOC2-like"/>
</dbReference>
<evidence type="ECO:0000256" key="13">
    <source>
        <dbReference type="ARBA" id="ARBA00023136"/>
    </source>
</evidence>
<organism evidence="18 19">
    <name type="scientific">Solanum verrucosum</name>
    <dbReference type="NCBI Taxonomy" id="315347"/>
    <lineage>
        <taxon>Eukaryota</taxon>
        <taxon>Viridiplantae</taxon>
        <taxon>Streptophyta</taxon>
        <taxon>Embryophyta</taxon>
        <taxon>Tracheophyta</taxon>
        <taxon>Spermatophyta</taxon>
        <taxon>Magnoliopsida</taxon>
        <taxon>eudicotyledons</taxon>
        <taxon>Gunneridae</taxon>
        <taxon>Pentapetalae</taxon>
        <taxon>asterids</taxon>
        <taxon>lamiids</taxon>
        <taxon>Solanales</taxon>
        <taxon>Solanaceae</taxon>
        <taxon>Solanoideae</taxon>
        <taxon>Solaneae</taxon>
        <taxon>Solanum</taxon>
    </lineage>
</organism>
<dbReference type="Gene3D" id="3.80.10.10">
    <property type="entry name" value="Ribonuclease Inhibitor"/>
    <property type="match status" value="2"/>
</dbReference>
<evidence type="ECO:0000256" key="6">
    <source>
        <dbReference type="ARBA" id="ARBA00022614"/>
    </source>
</evidence>
<dbReference type="GO" id="GO:0016020">
    <property type="term" value="C:membrane"/>
    <property type="evidence" value="ECO:0007669"/>
    <property type="project" value="UniProtKB-SubCell"/>
</dbReference>
<dbReference type="PRINTS" id="PR00364">
    <property type="entry name" value="DISEASERSIST"/>
</dbReference>
<evidence type="ECO:0000256" key="11">
    <source>
        <dbReference type="ARBA" id="ARBA00022840"/>
    </source>
</evidence>
<dbReference type="EMBL" id="CP133615">
    <property type="protein sequence ID" value="WMV23260.1"/>
    <property type="molecule type" value="Genomic_DNA"/>
</dbReference>
<dbReference type="CDD" id="cd14798">
    <property type="entry name" value="RX-CC_like"/>
    <property type="match status" value="1"/>
</dbReference>
<dbReference type="Gene3D" id="1.20.5.4130">
    <property type="match status" value="1"/>
</dbReference>
<dbReference type="FunFam" id="3.40.50.300:FF:001091">
    <property type="entry name" value="Probable disease resistance protein At1g61300"/>
    <property type="match status" value="1"/>
</dbReference>
<dbReference type="InterPro" id="IPR042197">
    <property type="entry name" value="Apaf_helical"/>
</dbReference>
<dbReference type="Gene3D" id="1.10.8.430">
    <property type="entry name" value="Helical domain of apoptotic protease-activating factors"/>
    <property type="match status" value="1"/>
</dbReference>
<dbReference type="Pfam" id="PF18052">
    <property type="entry name" value="Rx_N"/>
    <property type="match status" value="1"/>
</dbReference>
<evidence type="ECO:0000259" key="17">
    <source>
        <dbReference type="Pfam" id="PF23598"/>
    </source>
</evidence>
<evidence type="ECO:0000259" key="14">
    <source>
        <dbReference type="Pfam" id="PF00931"/>
    </source>
</evidence>
<evidence type="ECO:0000256" key="10">
    <source>
        <dbReference type="ARBA" id="ARBA00022821"/>
    </source>
</evidence>
<gene>
    <name evidence="18" type="ORF">MTR67_016645</name>
</gene>
<dbReference type="Pfam" id="PF23559">
    <property type="entry name" value="WHD_DRP"/>
    <property type="match status" value="1"/>
</dbReference>
<dbReference type="Pfam" id="PF23598">
    <property type="entry name" value="LRR_14"/>
    <property type="match status" value="1"/>
</dbReference>
<dbReference type="GO" id="GO:0043531">
    <property type="term" value="F:ADP binding"/>
    <property type="evidence" value="ECO:0007669"/>
    <property type="project" value="InterPro"/>
</dbReference>
<feature type="domain" description="NB-ARC" evidence="14">
    <location>
        <begin position="164"/>
        <end position="336"/>
    </location>
</feature>
<evidence type="ECO:0000259" key="16">
    <source>
        <dbReference type="Pfam" id="PF23559"/>
    </source>
</evidence>
<dbReference type="InterPro" id="IPR038005">
    <property type="entry name" value="RX-like_CC"/>
</dbReference>
<feature type="domain" description="Disease resistance N-terminal" evidence="15">
    <location>
        <begin position="5"/>
        <end position="90"/>
    </location>
</feature>
<evidence type="ECO:0000256" key="7">
    <source>
        <dbReference type="ARBA" id="ARBA00022667"/>
    </source>
</evidence>
<dbReference type="Proteomes" id="UP001234989">
    <property type="component" value="Chromosome 4"/>
</dbReference>
<evidence type="ECO:0000256" key="2">
    <source>
        <dbReference type="ARBA" id="ARBA00004170"/>
    </source>
</evidence>
<protein>
    <submittedName>
        <fullName evidence="18">Uncharacterized protein</fullName>
    </submittedName>
</protein>
<dbReference type="InterPro" id="IPR032675">
    <property type="entry name" value="LRR_dom_sf"/>
</dbReference>
<feature type="domain" description="Disease resistance protein winged helix" evidence="16">
    <location>
        <begin position="421"/>
        <end position="491"/>
    </location>
</feature>
<keyword evidence="19" id="KW-1185">Reference proteome</keyword>
<evidence type="ECO:0000313" key="18">
    <source>
        <dbReference type="EMBL" id="WMV23260.1"/>
    </source>
</evidence>